<keyword evidence="1" id="KW-1133">Transmembrane helix</keyword>
<feature type="transmembrane region" description="Helical" evidence="1">
    <location>
        <begin position="135"/>
        <end position="160"/>
    </location>
</feature>
<dbReference type="NCBIfam" id="NF042915">
    <property type="entry name" value="MAB_1171c_fam"/>
    <property type="match status" value="1"/>
</dbReference>
<dbReference type="AlphaFoldDB" id="A0A4Z1D8R8"/>
<feature type="transmembrane region" description="Helical" evidence="1">
    <location>
        <begin position="28"/>
        <end position="52"/>
    </location>
</feature>
<dbReference type="Pfam" id="PF20182">
    <property type="entry name" value="DUF6545"/>
    <property type="match status" value="1"/>
</dbReference>
<accession>A0A4Z1D8R8</accession>
<organism evidence="3 4">
    <name type="scientific">Streptomyces griseoluteus</name>
    <dbReference type="NCBI Taxonomy" id="29306"/>
    <lineage>
        <taxon>Bacteria</taxon>
        <taxon>Bacillati</taxon>
        <taxon>Actinomycetota</taxon>
        <taxon>Actinomycetes</taxon>
        <taxon>Kitasatosporales</taxon>
        <taxon>Streptomycetaceae</taxon>
        <taxon>Streptomyces</taxon>
    </lineage>
</organism>
<evidence type="ECO:0000259" key="2">
    <source>
        <dbReference type="Pfam" id="PF20182"/>
    </source>
</evidence>
<dbReference type="Proteomes" id="UP000298513">
    <property type="component" value="Unassembled WGS sequence"/>
</dbReference>
<name>A0A4Z1D8R8_STRGP</name>
<comment type="caution">
    <text evidence="3">The sequence shown here is derived from an EMBL/GenBank/DDBJ whole genome shotgun (WGS) entry which is preliminary data.</text>
</comment>
<protein>
    <submittedName>
        <fullName evidence="3">DUF2304 domain-containing protein</fullName>
    </submittedName>
</protein>
<dbReference type="RefSeq" id="WP_135793474.1">
    <property type="nucleotide sequence ID" value="NZ_BNBQ01000002.1"/>
</dbReference>
<keyword evidence="1" id="KW-0812">Transmembrane</keyword>
<dbReference type="GeneID" id="91529945"/>
<gene>
    <name evidence="3" type="ORF">E5082_24865</name>
</gene>
<sequence>MIDAIPAVLLWAVTLWRARSAFRRPQRLSLWLAFAALAVAMTVRPGAIASAVDEHLHVTNLTFLIKHICGTVAAASVLTFVADMAESKAGIRVSRLHKAVPVVAVVLLAACFFATPQPHEAEDLLADYADHATILAYGVVWTSYLSAALLSATLLCFRWGRRPDSGLVGRGLLLIGTGTAVGLVYALHRVAVLFIDYLGNSPRGENVNHALSTDLLFLALLLIVLGSTLPAAPRVLARIRAHWQLVSLYPLWRALTDAVPETRLDTPPSRAADAANPLRTHDRLYRRTIEIRDSILTLADHAPAELRGRSYDHATSLGFIGAHADITTEACWLAVAREERLRGAATGSGEPMPPASGGRDLATEIRALITLSTAYRSRATQDFLRAHLEETPA</sequence>
<feature type="domain" description="DUF6545" evidence="2">
    <location>
        <begin position="240"/>
        <end position="377"/>
    </location>
</feature>
<feature type="transmembrane region" description="Helical" evidence="1">
    <location>
        <begin position="172"/>
        <end position="195"/>
    </location>
</feature>
<evidence type="ECO:0000256" key="1">
    <source>
        <dbReference type="SAM" id="Phobius"/>
    </source>
</evidence>
<dbReference type="EMBL" id="SRRU01000009">
    <property type="protein sequence ID" value="TGN78784.1"/>
    <property type="molecule type" value="Genomic_DNA"/>
</dbReference>
<proteinExistence type="predicted"/>
<feature type="transmembrane region" description="Helical" evidence="1">
    <location>
        <begin position="96"/>
        <end position="115"/>
    </location>
</feature>
<dbReference type="InterPro" id="IPR046675">
    <property type="entry name" value="DUF6545"/>
</dbReference>
<dbReference type="InterPro" id="IPR050039">
    <property type="entry name" value="MAB_1171c-like"/>
</dbReference>
<evidence type="ECO:0000313" key="4">
    <source>
        <dbReference type="Proteomes" id="UP000298513"/>
    </source>
</evidence>
<keyword evidence="4" id="KW-1185">Reference proteome</keyword>
<feature type="transmembrane region" description="Helical" evidence="1">
    <location>
        <begin position="215"/>
        <end position="237"/>
    </location>
</feature>
<keyword evidence="1" id="KW-0472">Membrane</keyword>
<reference evidence="3 4" key="1">
    <citation type="submission" date="2019-04" db="EMBL/GenBank/DDBJ databases">
        <title>Streptomyces sp. nov. Bv016 isolated from bark of Buahinia variegata.</title>
        <authorList>
            <person name="Kanchanasin P."/>
            <person name="Tanasupawat S."/>
            <person name="Yuki M."/>
            <person name="Kudo T."/>
        </authorList>
    </citation>
    <scope>NUCLEOTIDE SEQUENCE [LARGE SCALE GENOMIC DNA]</scope>
    <source>
        <strain evidence="3 4">JCM 4765</strain>
    </source>
</reference>
<evidence type="ECO:0000313" key="3">
    <source>
        <dbReference type="EMBL" id="TGN78784.1"/>
    </source>
</evidence>
<feature type="transmembrane region" description="Helical" evidence="1">
    <location>
        <begin position="64"/>
        <end position="84"/>
    </location>
</feature>